<dbReference type="AlphaFoldDB" id="A0A2S9IIF8"/>
<dbReference type="EMBL" id="PDET01000001">
    <property type="protein sequence ID" value="PRD17560.1"/>
    <property type="molecule type" value="Genomic_DNA"/>
</dbReference>
<dbReference type="OrthoDB" id="6460093at2"/>
<proteinExistence type="predicted"/>
<dbReference type="InterPro" id="IPR023974">
    <property type="entry name" value="HxsD"/>
</dbReference>
<dbReference type="NCBIfam" id="TIGR03976">
    <property type="entry name" value="chp_LLNDYxLRE"/>
    <property type="match status" value="1"/>
</dbReference>
<keyword evidence="2" id="KW-1185">Reference proteome</keyword>
<accession>A0A2S9IIF8</accession>
<protein>
    <submittedName>
        <fullName evidence="1">His-Xaa-Ser system protein HxsD</fullName>
    </submittedName>
</protein>
<organism evidence="1 2">
    <name type="scientific">Pantoea coffeiphila</name>
    <dbReference type="NCBI Taxonomy" id="1465635"/>
    <lineage>
        <taxon>Bacteria</taxon>
        <taxon>Pseudomonadati</taxon>
        <taxon>Pseudomonadota</taxon>
        <taxon>Gammaproteobacteria</taxon>
        <taxon>Enterobacterales</taxon>
        <taxon>Erwiniaceae</taxon>
        <taxon>Pantoea</taxon>
    </lineage>
</organism>
<gene>
    <name evidence="1" type="primary">hxsD</name>
    <name evidence="1" type="ORF">CQW29_01275</name>
</gene>
<evidence type="ECO:0000313" key="1">
    <source>
        <dbReference type="EMBL" id="PRD17560.1"/>
    </source>
</evidence>
<reference evidence="1 2" key="1">
    <citation type="submission" date="2017-10" db="EMBL/GenBank/DDBJ databases">
        <title>Draft genome of two endophytic bacteria isolated from 'guarana' Paullinia cupana (Mart.) Ducke.</title>
        <authorList>
            <person name="Siqueira K.A."/>
            <person name="Liotti R.G."/>
            <person name="Mendes T.A."/>
            <person name="Soares M.A."/>
        </authorList>
    </citation>
    <scope>NUCLEOTIDE SEQUENCE [LARGE SCALE GENOMIC DNA]</scope>
    <source>
        <strain evidence="1 2">342</strain>
    </source>
</reference>
<evidence type="ECO:0000313" key="2">
    <source>
        <dbReference type="Proteomes" id="UP000239181"/>
    </source>
</evidence>
<sequence>MLKNIRKTEYSEWVVRNSLYWMSAITHWQLDGDDRDWIVSFKLSNDEVEFEFERLLNDYKLREQLQVHTDAVRTAIIDNVLRSIDSRLAQ</sequence>
<dbReference type="Proteomes" id="UP000239181">
    <property type="component" value="Unassembled WGS sequence"/>
</dbReference>
<comment type="caution">
    <text evidence="1">The sequence shown here is derived from an EMBL/GenBank/DDBJ whole genome shotgun (WGS) entry which is preliminary data.</text>
</comment>
<name>A0A2S9IIF8_9GAMM</name>